<feature type="non-terminal residue" evidence="2">
    <location>
        <position position="1"/>
    </location>
</feature>
<dbReference type="InterPro" id="IPR039353">
    <property type="entry name" value="TF_Adf1"/>
</dbReference>
<name>A0A8J2NYL7_9HEXA</name>
<dbReference type="PANTHER" id="PTHR12243">
    <property type="entry name" value="MADF DOMAIN TRANSCRIPTION FACTOR"/>
    <property type="match status" value="1"/>
</dbReference>
<evidence type="ECO:0000313" key="3">
    <source>
        <dbReference type="Proteomes" id="UP000708208"/>
    </source>
</evidence>
<keyword evidence="3" id="KW-1185">Reference proteome</keyword>
<dbReference type="PROSITE" id="PS51029">
    <property type="entry name" value="MADF"/>
    <property type="match status" value="1"/>
</dbReference>
<reference evidence="2" key="1">
    <citation type="submission" date="2021-06" db="EMBL/GenBank/DDBJ databases">
        <authorList>
            <person name="Hodson N. C."/>
            <person name="Mongue J. A."/>
            <person name="Jaron S. K."/>
        </authorList>
    </citation>
    <scope>NUCLEOTIDE SEQUENCE</scope>
</reference>
<dbReference type="PANTHER" id="PTHR12243:SF67">
    <property type="entry name" value="COREPRESSOR OF PANGOLIN, ISOFORM A-RELATED"/>
    <property type="match status" value="1"/>
</dbReference>
<evidence type="ECO:0000259" key="1">
    <source>
        <dbReference type="PROSITE" id="PS51029"/>
    </source>
</evidence>
<dbReference type="OrthoDB" id="7555131at2759"/>
<accession>A0A8J2NYL7</accession>
<gene>
    <name evidence="2" type="ORF">AFUS01_LOCUS12918</name>
</gene>
<dbReference type="AlphaFoldDB" id="A0A8J2NYL7"/>
<protein>
    <recommendedName>
        <fullName evidence="1">MADF domain-containing protein</fullName>
    </recommendedName>
</protein>
<feature type="domain" description="MADF" evidence="1">
    <location>
        <begin position="1"/>
        <end position="90"/>
    </location>
</feature>
<sequence length="105" mass="12336">MVEARGYLYDPSHEMYSNRDLRKTAWAEIGNAMQITEKQAQVKYTYLRDQYTRRKNEVVPSGSGRKRKSKNDAIEKEFLRRMSFLSGFVKTKRKTSGNYDDGQID</sequence>
<dbReference type="EMBL" id="CAJVCH010103267">
    <property type="protein sequence ID" value="CAG7723858.1"/>
    <property type="molecule type" value="Genomic_DNA"/>
</dbReference>
<organism evidence="2 3">
    <name type="scientific">Allacma fusca</name>
    <dbReference type="NCBI Taxonomy" id="39272"/>
    <lineage>
        <taxon>Eukaryota</taxon>
        <taxon>Metazoa</taxon>
        <taxon>Ecdysozoa</taxon>
        <taxon>Arthropoda</taxon>
        <taxon>Hexapoda</taxon>
        <taxon>Collembola</taxon>
        <taxon>Symphypleona</taxon>
        <taxon>Sminthuridae</taxon>
        <taxon>Allacma</taxon>
    </lineage>
</organism>
<dbReference type="InterPro" id="IPR006578">
    <property type="entry name" value="MADF-dom"/>
</dbReference>
<comment type="caution">
    <text evidence="2">The sequence shown here is derived from an EMBL/GenBank/DDBJ whole genome shotgun (WGS) entry which is preliminary data.</text>
</comment>
<dbReference type="Pfam" id="PF10545">
    <property type="entry name" value="MADF_DNA_bdg"/>
    <property type="match status" value="1"/>
</dbReference>
<evidence type="ECO:0000313" key="2">
    <source>
        <dbReference type="EMBL" id="CAG7723858.1"/>
    </source>
</evidence>
<proteinExistence type="predicted"/>
<dbReference type="SMART" id="SM00595">
    <property type="entry name" value="MADF"/>
    <property type="match status" value="1"/>
</dbReference>
<dbReference type="Proteomes" id="UP000708208">
    <property type="component" value="Unassembled WGS sequence"/>
</dbReference>